<dbReference type="Proteomes" id="UP000308707">
    <property type="component" value="Unassembled WGS sequence"/>
</dbReference>
<dbReference type="Pfam" id="PF03928">
    <property type="entry name" value="HbpS-like"/>
    <property type="match status" value="1"/>
</dbReference>
<dbReference type="EMBL" id="SZUA01000002">
    <property type="protein sequence ID" value="TKR30786.1"/>
    <property type="molecule type" value="Genomic_DNA"/>
</dbReference>
<dbReference type="PANTHER" id="PTHR34309:SF1">
    <property type="entry name" value="PROTEIN GLCG"/>
    <property type="match status" value="1"/>
</dbReference>
<accession>A0A4U5JPM6</accession>
<keyword evidence="1" id="KW-0732">Signal</keyword>
<dbReference type="Gene3D" id="3.30.450.150">
    <property type="entry name" value="Haem-degrading domain"/>
    <property type="match status" value="1"/>
</dbReference>
<protein>
    <submittedName>
        <fullName evidence="2">Heme-binding protein</fullName>
    </submittedName>
</protein>
<name>A0A4U5JPM6_9GAMM</name>
<dbReference type="RefSeq" id="WP_137267217.1">
    <property type="nucleotide sequence ID" value="NZ_SZUA01000002.1"/>
</dbReference>
<dbReference type="AlphaFoldDB" id="A0A4U5JPM6"/>
<sequence>MKRLLPALLALAFLAPATAAENYAVRKSVNLDAAKRLVAAAEQEAAKRGLKVSIAVLDEAGRLVHFSRMDGTSNSTVDVAVRKAEHAVNFRRDTVFHQNLLEKGNNVVLGLPDSLPIEGGLMLKVGEEVVGAVGVSGAQSNIDAEIARAGMQAAGF</sequence>
<dbReference type="OrthoDB" id="1684899at2"/>
<gene>
    <name evidence="2" type="ORF">FCE95_11855</name>
</gene>
<feature type="chain" id="PRO_5020580889" evidence="1">
    <location>
        <begin position="20"/>
        <end position="156"/>
    </location>
</feature>
<feature type="signal peptide" evidence="1">
    <location>
        <begin position="1"/>
        <end position="19"/>
    </location>
</feature>
<evidence type="ECO:0000256" key="1">
    <source>
        <dbReference type="SAM" id="SignalP"/>
    </source>
</evidence>
<keyword evidence="3" id="KW-1185">Reference proteome</keyword>
<dbReference type="PANTHER" id="PTHR34309">
    <property type="entry name" value="SLR1406 PROTEIN"/>
    <property type="match status" value="1"/>
</dbReference>
<dbReference type="InterPro" id="IPR052517">
    <property type="entry name" value="GlcG_carb_metab_protein"/>
</dbReference>
<evidence type="ECO:0000313" key="3">
    <source>
        <dbReference type="Proteomes" id="UP000308707"/>
    </source>
</evidence>
<organism evidence="2 3">
    <name type="scientific">Luteimonas gilva</name>
    <dbReference type="NCBI Taxonomy" id="2572684"/>
    <lineage>
        <taxon>Bacteria</taxon>
        <taxon>Pseudomonadati</taxon>
        <taxon>Pseudomonadota</taxon>
        <taxon>Gammaproteobacteria</taxon>
        <taxon>Lysobacterales</taxon>
        <taxon>Lysobacteraceae</taxon>
        <taxon>Luteimonas</taxon>
    </lineage>
</organism>
<evidence type="ECO:0000313" key="2">
    <source>
        <dbReference type="EMBL" id="TKR30786.1"/>
    </source>
</evidence>
<proteinExistence type="predicted"/>
<dbReference type="InterPro" id="IPR005624">
    <property type="entry name" value="PduO/GlcC-like"/>
</dbReference>
<dbReference type="InterPro" id="IPR038084">
    <property type="entry name" value="PduO/GlcC-like_sf"/>
</dbReference>
<comment type="caution">
    <text evidence="2">The sequence shown here is derived from an EMBL/GenBank/DDBJ whole genome shotgun (WGS) entry which is preliminary data.</text>
</comment>
<reference evidence="2 3" key="1">
    <citation type="submission" date="2019-04" db="EMBL/GenBank/DDBJ databases">
        <title>Reference strain of H23.</title>
        <authorList>
            <person name="Luo X."/>
        </authorList>
    </citation>
    <scope>NUCLEOTIDE SEQUENCE [LARGE SCALE GENOMIC DNA]</scope>
    <source>
        <strain evidence="2 3">H23</strain>
    </source>
</reference>
<dbReference type="SUPFAM" id="SSF143744">
    <property type="entry name" value="GlcG-like"/>
    <property type="match status" value="1"/>
</dbReference>